<proteinExistence type="predicted"/>
<comment type="caution">
    <text evidence="2">The sequence shown here is derived from an EMBL/GenBank/DDBJ whole genome shotgun (WGS) entry which is preliminary data.</text>
</comment>
<dbReference type="EMBL" id="JAAHBV010000655">
    <property type="protein sequence ID" value="NER62118.1"/>
    <property type="molecule type" value="Genomic_DNA"/>
</dbReference>
<evidence type="ECO:0000313" key="1">
    <source>
        <dbReference type="EMBL" id="NER62118.1"/>
    </source>
</evidence>
<dbReference type="Proteomes" id="UP000482634">
    <property type="component" value="Unassembled WGS sequence"/>
</dbReference>
<organism evidence="2 4">
    <name type="scientific">Pseudomonas brassicae</name>
    <dbReference type="NCBI Taxonomy" id="2708063"/>
    <lineage>
        <taxon>Bacteria</taxon>
        <taxon>Pseudomonadati</taxon>
        <taxon>Pseudomonadota</taxon>
        <taxon>Gammaproteobacteria</taxon>
        <taxon>Pseudomonadales</taxon>
        <taxon>Pseudomonadaceae</taxon>
        <taxon>Pseudomonas</taxon>
    </lineage>
</organism>
<name>A0A6B3P2C8_9PSED</name>
<dbReference type="Proteomes" id="UP000480410">
    <property type="component" value="Unassembled WGS sequence"/>
</dbReference>
<dbReference type="AlphaFoldDB" id="A0A6B3P2C8"/>
<keyword evidence="4" id="KW-1185">Reference proteome</keyword>
<accession>A0A6B3P2C8</accession>
<dbReference type="EMBL" id="JAAHBU010000495">
    <property type="protein sequence ID" value="NER66540.1"/>
    <property type="molecule type" value="Genomic_DNA"/>
</dbReference>
<sequence>MSSVPLSEQLGAMAVVDQLRHQQMQVQEHLNLPQRRAEVASRIRSYYQSHGIAFDDALIEQGVRDFFARRLSFEAPAQSSVARLTSTLLLNRKKGVRILQVVAIALLAVQCTRVVNDTAKTSTVQGNVRSYDYSAKTLATSLEGVQARLATLQQSVAAYPEPAASRLVSNAAGLIAQAGELLTHPPLPQLIDSDNRDSVQQAVDAYDKQRKSADVLMGQGEQALIDAEGVLDARKRLRAVMQAPAYSEGIKRYPVLAQQADVADQAINSADTKGIALAKREVTELEYQLERIQQVQPLIRQLAEMDQRIRAMRLPPADLRVVNAQSAQISSALHKLDVSQAERYLSSLDSLLDFAEQPLELRVVDRGGVKSGVERCYDDALCGQGGNSVQGKSWYLVVEAVDAAGNAIAAPVTSSETGESRWASYFGVRVSQAEYLKIKEDKLSDGHIDDRNMGNKPANTLSLQFNKRVAKPDMILNW</sequence>
<dbReference type="InterPro" id="IPR045964">
    <property type="entry name" value="DUF6384"/>
</dbReference>
<protein>
    <submittedName>
        <fullName evidence="2">Uncharacterized protein</fullName>
    </submittedName>
</protein>
<accession>A0A6M0CWX1</accession>
<evidence type="ECO:0000313" key="4">
    <source>
        <dbReference type="Proteomes" id="UP000482634"/>
    </source>
</evidence>
<reference evidence="3 4" key="1">
    <citation type="submission" date="2020-02" db="EMBL/GenBank/DDBJ databases">
        <title>Broccoli isolated Pseudomonas sp.</title>
        <authorList>
            <person name="Fujikawa T."/>
            <person name="Sawada H."/>
        </authorList>
    </citation>
    <scope>NUCLEOTIDE SEQUENCE [LARGE SCALE GENOMIC DNA]</scope>
    <source>
        <strain evidence="2 4">MAFF212427</strain>
        <strain evidence="1 3">MAFF212428</strain>
    </source>
</reference>
<dbReference type="RefSeq" id="WP_163950804.1">
    <property type="nucleotide sequence ID" value="NZ_JAAHBU010000495.1"/>
</dbReference>
<evidence type="ECO:0000313" key="3">
    <source>
        <dbReference type="Proteomes" id="UP000480410"/>
    </source>
</evidence>
<evidence type="ECO:0000313" key="2">
    <source>
        <dbReference type="EMBL" id="NER66540.1"/>
    </source>
</evidence>
<dbReference type="Pfam" id="PF19911">
    <property type="entry name" value="DUF6384"/>
    <property type="match status" value="2"/>
</dbReference>
<gene>
    <name evidence="1" type="ORF">G3435_23505</name>
    <name evidence="2" type="ORF">G3436_25125</name>
</gene>